<dbReference type="EMBL" id="BMSX01000006">
    <property type="protein sequence ID" value="GGR13082.1"/>
    <property type="molecule type" value="Genomic_DNA"/>
</dbReference>
<dbReference type="CDD" id="cd07085">
    <property type="entry name" value="ALDH_F6_MMSDH"/>
    <property type="match status" value="1"/>
</dbReference>
<dbReference type="Pfam" id="PF00171">
    <property type="entry name" value="Aldedh"/>
    <property type="match status" value="1"/>
</dbReference>
<evidence type="ECO:0000259" key="4">
    <source>
        <dbReference type="Pfam" id="PF00171"/>
    </source>
</evidence>
<feature type="domain" description="Aldehyde dehydrogenase" evidence="4">
    <location>
        <begin position="19"/>
        <end position="477"/>
    </location>
</feature>
<evidence type="ECO:0000256" key="2">
    <source>
        <dbReference type="ARBA" id="ARBA00023002"/>
    </source>
</evidence>
<dbReference type="Proteomes" id="UP000658320">
    <property type="component" value="Unassembled WGS sequence"/>
</dbReference>
<dbReference type="RefSeq" id="WP_189936718.1">
    <property type="nucleotide sequence ID" value="NZ_BMSX01000006.1"/>
</dbReference>
<dbReference type="InterPro" id="IPR016163">
    <property type="entry name" value="Ald_DH_C"/>
</dbReference>
<dbReference type="EC" id="1.2.1.27" evidence="1"/>
<sequence length="498" mass="52868">MTTIEHWINGSLTQGAATATQPVFNPATGAEQAQVLLGGGADVDAAVQVASAAFETWSESSLTQRTQVMFNFRQLLLEHEEELGRIISAEHGKTVDDARGEITRGREVVEFACGLGDVLKGSFSDQVSRGVDVHNFRQPLGVVAGITPFNFPAMVPLWMHPIAIATGNTFILKPSERDPSAANFVADLYKKAGLPDGVFNVVHGGKPAVDAILTHPSIEAVSFVGSTPIAKYVHEQATAHGKRVQALGGAKNHAVVLPDADLEFAANHITAGAYGSAGERCMAVSVAVAVGDAADGLVEILERKAREVKVGPGDQPGTEMGPLVTKAAQERVENAVGTAAAQGATVVVDGRDLKIEGHEEGFFTGPSLLDHVTTEMQAYKEELFGPVLAIVRTDTLDEAIDLINANPYGNGTALFTASGEAARRFQRNIHIGMIGINVPVPVPMSYYSFGGWKDSLIGDSPIHGPEGIRFYTRPKVVTTRWPQQSQQVSAGFNFPTSN</sequence>
<evidence type="ECO:0000313" key="5">
    <source>
        <dbReference type="EMBL" id="GGR13082.1"/>
    </source>
</evidence>
<dbReference type="InterPro" id="IPR016161">
    <property type="entry name" value="Ald_DH/histidinol_DH"/>
</dbReference>
<keyword evidence="6" id="KW-1185">Reference proteome</keyword>
<gene>
    <name evidence="5" type="primary">mmsA</name>
    <name evidence="5" type="ORF">GCM10010251_31780</name>
</gene>
<reference evidence="5" key="2">
    <citation type="submission" date="2020-09" db="EMBL/GenBank/DDBJ databases">
        <authorList>
            <person name="Sun Q."/>
            <person name="Ohkuma M."/>
        </authorList>
    </citation>
    <scope>NUCLEOTIDE SEQUENCE</scope>
    <source>
        <strain evidence="5">JCM 4346</strain>
    </source>
</reference>
<accession>A0A918C9C0</accession>
<proteinExistence type="predicted"/>
<organism evidence="5 6">
    <name type="scientific">Streptomyces aurantiogriseus</name>
    <dbReference type="NCBI Taxonomy" id="66870"/>
    <lineage>
        <taxon>Bacteria</taxon>
        <taxon>Bacillati</taxon>
        <taxon>Actinomycetota</taxon>
        <taxon>Actinomycetes</taxon>
        <taxon>Kitasatosporales</taxon>
        <taxon>Streptomycetaceae</taxon>
        <taxon>Streptomyces</taxon>
    </lineage>
</organism>
<dbReference type="GO" id="GO:0006210">
    <property type="term" value="P:thymine catabolic process"/>
    <property type="evidence" value="ECO:0007669"/>
    <property type="project" value="TreeGrafter"/>
</dbReference>
<dbReference type="GO" id="GO:0006574">
    <property type="term" value="P:L-valine catabolic process"/>
    <property type="evidence" value="ECO:0007669"/>
    <property type="project" value="TreeGrafter"/>
</dbReference>
<dbReference type="FunFam" id="3.40.605.10:FF:000003">
    <property type="entry name" value="Methylmalonate-semialdehyde dehydrogenase [acylating]"/>
    <property type="match status" value="1"/>
</dbReference>
<dbReference type="InterPro" id="IPR016162">
    <property type="entry name" value="Ald_DH_N"/>
</dbReference>
<dbReference type="PANTHER" id="PTHR43866">
    <property type="entry name" value="MALONATE-SEMIALDEHYDE DEHYDROGENASE"/>
    <property type="match status" value="1"/>
</dbReference>
<dbReference type="NCBIfam" id="TIGR01722">
    <property type="entry name" value="MMSDH"/>
    <property type="match status" value="1"/>
</dbReference>
<evidence type="ECO:0000256" key="1">
    <source>
        <dbReference type="ARBA" id="ARBA00013048"/>
    </source>
</evidence>
<dbReference type="InterPro" id="IPR010061">
    <property type="entry name" value="MeMal-semiAld_DH"/>
</dbReference>
<dbReference type="InterPro" id="IPR015590">
    <property type="entry name" value="Aldehyde_DH_dom"/>
</dbReference>
<keyword evidence="2" id="KW-0560">Oxidoreductase</keyword>
<dbReference type="InterPro" id="IPR016160">
    <property type="entry name" value="Ald_DH_CS_CYS"/>
</dbReference>
<evidence type="ECO:0000256" key="3">
    <source>
        <dbReference type="ARBA" id="ARBA00023027"/>
    </source>
</evidence>
<dbReference type="PROSITE" id="PS00070">
    <property type="entry name" value="ALDEHYDE_DEHYDR_CYS"/>
    <property type="match status" value="1"/>
</dbReference>
<dbReference type="Gene3D" id="3.40.605.10">
    <property type="entry name" value="Aldehyde Dehydrogenase, Chain A, domain 1"/>
    <property type="match status" value="1"/>
</dbReference>
<evidence type="ECO:0000313" key="6">
    <source>
        <dbReference type="Proteomes" id="UP000658320"/>
    </source>
</evidence>
<protein>
    <recommendedName>
        <fullName evidence="1">methylmalonate-semialdehyde dehydrogenase (CoA acylating)</fullName>
        <ecNumber evidence="1">1.2.1.27</ecNumber>
    </recommendedName>
</protein>
<keyword evidence="3" id="KW-0520">NAD</keyword>
<dbReference type="GO" id="GO:0004491">
    <property type="term" value="F:methylmalonate-semialdehyde dehydrogenase (acylating, NAD) activity"/>
    <property type="evidence" value="ECO:0007669"/>
    <property type="project" value="UniProtKB-EC"/>
</dbReference>
<dbReference type="SUPFAM" id="SSF53720">
    <property type="entry name" value="ALDH-like"/>
    <property type="match status" value="1"/>
</dbReference>
<name>A0A918C9C0_9ACTN</name>
<comment type="caution">
    <text evidence="5">The sequence shown here is derived from an EMBL/GenBank/DDBJ whole genome shotgun (WGS) entry which is preliminary data.</text>
</comment>
<dbReference type="FunFam" id="3.40.309.10:FF:000002">
    <property type="entry name" value="Methylmalonate-semialdehyde dehydrogenase (Acylating)"/>
    <property type="match status" value="1"/>
</dbReference>
<reference evidence="5" key="1">
    <citation type="journal article" date="2014" name="Int. J. Syst. Evol. Microbiol.">
        <title>Complete genome sequence of Corynebacterium casei LMG S-19264T (=DSM 44701T), isolated from a smear-ripened cheese.</title>
        <authorList>
            <consortium name="US DOE Joint Genome Institute (JGI-PGF)"/>
            <person name="Walter F."/>
            <person name="Albersmeier A."/>
            <person name="Kalinowski J."/>
            <person name="Ruckert C."/>
        </authorList>
    </citation>
    <scope>NUCLEOTIDE SEQUENCE</scope>
    <source>
        <strain evidence="5">JCM 4346</strain>
    </source>
</reference>
<dbReference type="PANTHER" id="PTHR43866:SF4">
    <property type="entry name" value="MALONATE-SEMIALDEHYDE DEHYDROGENASE"/>
    <property type="match status" value="1"/>
</dbReference>
<dbReference type="AlphaFoldDB" id="A0A918C9C0"/>
<dbReference type="Gene3D" id="3.40.309.10">
    <property type="entry name" value="Aldehyde Dehydrogenase, Chain A, domain 2"/>
    <property type="match status" value="1"/>
</dbReference>